<evidence type="ECO:0000313" key="1">
    <source>
        <dbReference type="EMBL" id="KMZ60057.1"/>
    </source>
</evidence>
<reference evidence="2" key="1">
    <citation type="journal article" date="2016" name="Nature">
        <title>The genome of the seagrass Zostera marina reveals angiosperm adaptation to the sea.</title>
        <authorList>
            <person name="Olsen J.L."/>
            <person name="Rouze P."/>
            <person name="Verhelst B."/>
            <person name="Lin Y.-C."/>
            <person name="Bayer T."/>
            <person name="Collen J."/>
            <person name="Dattolo E."/>
            <person name="De Paoli E."/>
            <person name="Dittami S."/>
            <person name="Maumus F."/>
            <person name="Michel G."/>
            <person name="Kersting A."/>
            <person name="Lauritano C."/>
            <person name="Lohaus R."/>
            <person name="Toepel M."/>
            <person name="Tonon T."/>
            <person name="Vanneste K."/>
            <person name="Amirebrahimi M."/>
            <person name="Brakel J."/>
            <person name="Bostroem C."/>
            <person name="Chovatia M."/>
            <person name="Grimwood J."/>
            <person name="Jenkins J.W."/>
            <person name="Jueterbock A."/>
            <person name="Mraz A."/>
            <person name="Stam W.T."/>
            <person name="Tice H."/>
            <person name="Bornberg-Bauer E."/>
            <person name="Green P.J."/>
            <person name="Pearson G.A."/>
            <person name="Procaccini G."/>
            <person name="Duarte C.M."/>
            <person name="Schmutz J."/>
            <person name="Reusch T.B.H."/>
            <person name="Van de Peer Y."/>
        </authorList>
    </citation>
    <scope>NUCLEOTIDE SEQUENCE [LARGE SCALE GENOMIC DNA]</scope>
    <source>
        <strain evidence="2">cv. Finnish</strain>
    </source>
</reference>
<evidence type="ECO:0000313" key="2">
    <source>
        <dbReference type="Proteomes" id="UP000036987"/>
    </source>
</evidence>
<dbReference type="AlphaFoldDB" id="A0A0K9NVG1"/>
<comment type="caution">
    <text evidence="1">The sequence shown here is derived from an EMBL/GenBank/DDBJ whole genome shotgun (WGS) entry which is preliminary data.</text>
</comment>
<keyword evidence="2" id="KW-1185">Reference proteome</keyword>
<dbReference type="EMBL" id="LFYR01001661">
    <property type="protein sequence ID" value="KMZ60057.1"/>
    <property type="molecule type" value="Genomic_DNA"/>
</dbReference>
<name>A0A0K9NVG1_ZOSMR</name>
<sequence length="136" mass="14769">MEFVEVSSQGVLINWLVGTLLSSVITSPESGVSVLRTLPVTRSFLHPSHLSGHSLIEACIKTSWLDRSTLNSLSLTRESSVWSQICLHSSLPSSAVYLLGSSSWLPIEYPIGFPIGSLIGFSHILDLTGLESRVVF</sequence>
<gene>
    <name evidence="1" type="ORF">ZOSMA_61G00300</name>
</gene>
<proteinExistence type="predicted"/>
<protein>
    <submittedName>
        <fullName evidence="1">Uncharacterized protein</fullName>
    </submittedName>
</protein>
<dbReference type="Proteomes" id="UP000036987">
    <property type="component" value="Unassembled WGS sequence"/>
</dbReference>
<organism evidence="1 2">
    <name type="scientific">Zostera marina</name>
    <name type="common">Eelgrass</name>
    <dbReference type="NCBI Taxonomy" id="29655"/>
    <lineage>
        <taxon>Eukaryota</taxon>
        <taxon>Viridiplantae</taxon>
        <taxon>Streptophyta</taxon>
        <taxon>Embryophyta</taxon>
        <taxon>Tracheophyta</taxon>
        <taxon>Spermatophyta</taxon>
        <taxon>Magnoliopsida</taxon>
        <taxon>Liliopsida</taxon>
        <taxon>Zosteraceae</taxon>
        <taxon>Zostera</taxon>
    </lineage>
</organism>
<accession>A0A0K9NVG1</accession>